<dbReference type="Proteomes" id="UP000284407">
    <property type="component" value="Unassembled WGS sequence"/>
</dbReference>
<comment type="caution">
    <text evidence="1">The sequence shown here is derived from an EMBL/GenBank/DDBJ whole genome shotgun (WGS) entry which is preliminary data.</text>
</comment>
<gene>
    <name evidence="1" type="ORF">C8N30_2418</name>
</gene>
<accession>A0A420DUF7</accession>
<organism evidence="1 2">
    <name type="scientific">Sulfitobacter guttiformis</name>
    <dbReference type="NCBI Taxonomy" id="74349"/>
    <lineage>
        <taxon>Bacteria</taxon>
        <taxon>Pseudomonadati</taxon>
        <taxon>Pseudomonadota</taxon>
        <taxon>Alphaproteobacteria</taxon>
        <taxon>Rhodobacterales</taxon>
        <taxon>Roseobacteraceae</taxon>
        <taxon>Sulfitobacter</taxon>
    </lineage>
</organism>
<dbReference type="STRING" id="1443111.Z949_501"/>
<dbReference type="EMBL" id="RAQK01000001">
    <property type="protein sequence ID" value="RKE97789.1"/>
    <property type="molecule type" value="Genomic_DNA"/>
</dbReference>
<name>A0A420DUF7_9RHOB</name>
<protein>
    <submittedName>
        <fullName evidence="1">Uncharacterized protein</fullName>
    </submittedName>
</protein>
<sequence length="51" mass="4801">MLVALALTACGVDGEPVQPSGGVNVTLSNNGLGLGANVGVVRGPVSVGLGL</sequence>
<evidence type="ECO:0000313" key="2">
    <source>
        <dbReference type="Proteomes" id="UP000284407"/>
    </source>
</evidence>
<reference evidence="1 2" key="1">
    <citation type="submission" date="2018-09" db="EMBL/GenBank/DDBJ databases">
        <title>Genomic Encyclopedia of Archaeal and Bacterial Type Strains, Phase II (KMG-II): from individual species to whole genera.</title>
        <authorList>
            <person name="Goeker M."/>
        </authorList>
    </citation>
    <scope>NUCLEOTIDE SEQUENCE [LARGE SCALE GENOMIC DNA]</scope>
    <source>
        <strain evidence="1 2">DSM 11458</strain>
    </source>
</reference>
<proteinExistence type="predicted"/>
<keyword evidence="2" id="KW-1185">Reference proteome</keyword>
<dbReference type="AlphaFoldDB" id="A0A420DUF7"/>
<evidence type="ECO:0000313" key="1">
    <source>
        <dbReference type="EMBL" id="RKE97789.1"/>
    </source>
</evidence>